<evidence type="ECO:0000313" key="1">
    <source>
        <dbReference type="EMBL" id="ELR25577.1"/>
    </source>
</evidence>
<proteinExistence type="predicted"/>
<evidence type="ECO:0000313" key="2">
    <source>
        <dbReference type="Proteomes" id="UP000011083"/>
    </source>
</evidence>
<reference evidence="1 2" key="1">
    <citation type="journal article" date="2013" name="Genome Biol.">
        <title>Genome of Acanthamoeba castellanii highlights extensive lateral gene transfer and early evolution of tyrosine kinase signaling.</title>
        <authorList>
            <person name="Clarke M."/>
            <person name="Lohan A.J."/>
            <person name="Liu B."/>
            <person name="Lagkouvardos I."/>
            <person name="Roy S."/>
            <person name="Zafar N."/>
            <person name="Bertelli C."/>
            <person name="Schilde C."/>
            <person name="Kianianmomeni A."/>
            <person name="Burglin T.R."/>
            <person name="Frech C."/>
            <person name="Turcotte B."/>
            <person name="Kopec K.O."/>
            <person name="Synnott J.M."/>
            <person name="Choo C."/>
            <person name="Paponov I."/>
            <person name="Finkler A."/>
            <person name="Soon Heng Tan C."/>
            <person name="Hutchins A.P."/>
            <person name="Weinmeier T."/>
            <person name="Rattei T."/>
            <person name="Chu J.S."/>
            <person name="Gimenez G."/>
            <person name="Irimia M."/>
            <person name="Rigden D.J."/>
            <person name="Fitzpatrick D.A."/>
            <person name="Lorenzo-Morales J."/>
            <person name="Bateman A."/>
            <person name="Chiu C.H."/>
            <person name="Tang P."/>
            <person name="Hegemann P."/>
            <person name="Fromm H."/>
            <person name="Raoult D."/>
            <person name="Greub G."/>
            <person name="Miranda-Saavedra D."/>
            <person name="Chen N."/>
            <person name="Nash P."/>
            <person name="Ginger M.L."/>
            <person name="Horn M."/>
            <person name="Schaap P."/>
            <person name="Caler L."/>
            <person name="Loftus B."/>
        </authorList>
    </citation>
    <scope>NUCLEOTIDE SEQUENCE [LARGE SCALE GENOMIC DNA]</scope>
    <source>
        <strain evidence="1 2">Neff</strain>
    </source>
</reference>
<sequence length="213" mass="24255">MAIRWLLYADDGVQVGASQPGAAMALQLPSRRPLLRARRMERQWRPGRFDLPRPQNAEMGSAQVQGDGAVLPQMAHDDATVQHQRPLLPLWRLQWRKDAPWRRLSSQHCRRQAVGAPRRLQGVRQRHLQRNRRSSHRRHELAPGVGACGWSNAAVCAQWPLGHTHRGRGHTRVRWLEAGLHPTGLLDRPTHDLRAAAEEHQMNSAQTYSSGRQ</sequence>
<name>L8HK57_ACACF</name>
<gene>
    <name evidence="1" type="ORF">ACA1_297090</name>
</gene>
<dbReference type="VEuPathDB" id="AmoebaDB:ACA1_297090"/>
<organism evidence="1 2">
    <name type="scientific">Acanthamoeba castellanii (strain ATCC 30010 / Neff)</name>
    <dbReference type="NCBI Taxonomy" id="1257118"/>
    <lineage>
        <taxon>Eukaryota</taxon>
        <taxon>Amoebozoa</taxon>
        <taxon>Discosea</taxon>
        <taxon>Longamoebia</taxon>
        <taxon>Centramoebida</taxon>
        <taxon>Acanthamoebidae</taxon>
        <taxon>Acanthamoeba</taxon>
    </lineage>
</organism>
<accession>L8HK57</accession>
<dbReference type="GeneID" id="14926641"/>
<dbReference type="RefSeq" id="XP_004368332.1">
    <property type="nucleotide sequence ID" value="XM_004368275.1"/>
</dbReference>
<dbReference type="AlphaFoldDB" id="L8HK57"/>
<dbReference type="Proteomes" id="UP000011083">
    <property type="component" value="Unassembled WGS sequence"/>
</dbReference>
<dbReference type="KEGG" id="acan:ACA1_297090"/>
<dbReference type="EMBL" id="KB007805">
    <property type="protein sequence ID" value="ELR25577.1"/>
    <property type="molecule type" value="Genomic_DNA"/>
</dbReference>
<protein>
    <submittedName>
        <fullName evidence="1">Kelch repeatcontaining protein</fullName>
    </submittedName>
</protein>
<keyword evidence="2" id="KW-1185">Reference proteome</keyword>